<sequence>MDFGLFKAGAFIVLIIVYLAVRKFFKKLADFTENMGTTDSQEEELILLKSKVTVLEEQLKHKP</sequence>
<dbReference type="EMBL" id="BJYJ01000023">
    <property type="protein sequence ID" value="GEN77452.1"/>
    <property type="molecule type" value="Genomic_DNA"/>
</dbReference>
<keyword evidence="3" id="KW-1185">Reference proteome</keyword>
<keyword evidence="1" id="KW-0472">Membrane</keyword>
<protein>
    <submittedName>
        <fullName evidence="2">Uncharacterized protein</fullName>
    </submittedName>
</protein>
<dbReference type="RefSeq" id="WP_146943245.1">
    <property type="nucleotide sequence ID" value="NZ_BJYJ01000023.1"/>
</dbReference>
<name>A0A511YQJ0_9FLAO</name>
<evidence type="ECO:0000313" key="3">
    <source>
        <dbReference type="Proteomes" id="UP000321863"/>
    </source>
</evidence>
<evidence type="ECO:0000313" key="2">
    <source>
        <dbReference type="EMBL" id="GEN77452.1"/>
    </source>
</evidence>
<dbReference type="OrthoDB" id="1272103at2"/>
<reference evidence="2 3" key="1">
    <citation type="submission" date="2019-07" db="EMBL/GenBank/DDBJ databases">
        <title>Whole genome shotgun sequence of Chryseobacterium hagamense NBRC 105253.</title>
        <authorList>
            <person name="Hosoyama A."/>
            <person name="Uohara A."/>
            <person name="Ohji S."/>
            <person name="Ichikawa N."/>
        </authorList>
    </citation>
    <scope>NUCLEOTIDE SEQUENCE [LARGE SCALE GENOMIC DNA]</scope>
    <source>
        <strain evidence="2 3">NBRC 105253</strain>
    </source>
</reference>
<accession>A0A511YQJ0</accession>
<proteinExistence type="predicted"/>
<gene>
    <name evidence="2" type="ORF">CHA01nite_31920</name>
</gene>
<keyword evidence="1" id="KW-0812">Transmembrane</keyword>
<organism evidence="2 3">
    <name type="scientific">Chryseobacterium hagamense</name>
    <dbReference type="NCBI Taxonomy" id="395935"/>
    <lineage>
        <taxon>Bacteria</taxon>
        <taxon>Pseudomonadati</taxon>
        <taxon>Bacteroidota</taxon>
        <taxon>Flavobacteriia</taxon>
        <taxon>Flavobacteriales</taxon>
        <taxon>Weeksellaceae</taxon>
        <taxon>Chryseobacterium group</taxon>
        <taxon>Chryseobacterium</taxon>
    </lineage>
</organism>
<dbReference type="Proteomes" id="UP000321863">
    <property type="component" value="Unassembled WGS sequence"/>
</dbReference>
<dbReference type="AlphaFoldDB" id="A0A511YQJ0"/>
<feature type="transmembrane region" description="Helical" evidence="1">
    <location>
        <begin position="6"/>
        <end position="25"/>
    </location>
</feature>
<keyword evidence="1" id="KW-1133">Transmembrane helix</keyword>
<evidence type="ECO:0000256" key="1">
    <source>
        <dbReference type="SAM" id="Phobius"/>
    </source>
</evidence>
<comment type="caution">
    <text evidence="2">The sequence shown here is derived from an EMBL/GenBank/DDBJ whole genome shotgun (WGS) entry which is preliminary data.</text>
</comment>